<dbReference type="PANTHER" id="PTHR47508">
    <property type="entry name" value="SAM DOMAIN-CONTAINING PROTEIN-RELATED"/>
    <property type="match status" value="1"/>
</dbReference>
<reference evidence="1 2" key="1">
    <citation type="submission" date="2016-01" db="EMBL/GenBank/DDBJ databases">
        <title>The new phylogeny of the genus Mycobacterium.</title>
        <authorList>
            <person name="Tarcisio F."/>
            <person name="Conor M."/>
            <person name="Antonella G."/>
            <person name="Elisabetta G."/>
            <person name="Giulia F.S."/>
            <person name="Sara T."/>
            <person name="Anna F."/>
            <person name="Clotilde B."/>
            <person name="Roberto B."/>
            <person name="Veronica D.S."/>
            <person name="Fabio R."/>
            <person name="Monica P."/>
            <person name="Olivier J."/>
            <person name="Enrico T."/>
            <person name="Nicola S."/>
        </authorList>
    </citation>
    <scope>NUCLEOTIDE SEQUENCE [LARGE SCALE GENOMIC DNA]</scope>
    <source>
        <strain evidence="1 2">DSM 44179</strain>
    </source>
</reference>
<dbReference type="RefSeq" id="WP_163742575.1">
    <property type="nucleotide sequence ID" value="NZ_AP022603.1"/>
</dbReference>
<dbReference type="STRING" id="1793.AWC04_16535"/>
<dbReference type="InterPro" id="IPR035897">
    <property type="entry name" value="Toll_tir_struct_dom_sf"/>
</dbReference>
<dbReference type="GO" id="GO:0007165">
    <property type="term" value="P:signal transduction"/>
    <property type="evidence" value="ECO:0007669"/>
    <property type="project" value="InterPro"/>
</dbReference>
<sequence length="475" mass="49864">MAVFISYSSRDAQIVGELSAALRRAHHDLWIDDQLRGGDAWWRAILAQIRDCDVVLAALSQNMLASKACQAELRYAQALGKPILPVQVGPLTSVRTNPLAGMQMIDFQDRSIDAWMALDEAVRAKRSAPPPLPDPLPSEPQMPFGYLMRLGGQIGEPDLTAQQQLLIVAELKAALEEDGDDDGARQDIRELLAQLRDRGDVTFRTRSEIDALLSGAGASVATPLPAEPASAPPSAAPKSRRPLVFAAVAAAAVIAVVAAVVLLSGGDPAPTAAPGRAGPTQSAAAEPAAEPAGDVVVGDPAVGDTACARADAPLALIATDANEPVLRIPRPAGWEPNEWMASDGIFRYALYNNALMQDGIAPSALVALDEERGRTDPNSIFLLKRGALSAIGATDVTVESHTVCGLPAETVRYRTAAIAGLASHPATALFVALQTADRTYTATLTLEAVDSDNPTFQQDSANMLTGFQMLPPAGS</sequence>
<comment type="caution">
    <text evidence="1">The sequence shown here is derived from an EMBL/GenBank/DDBJ whole genome shotgun (WGS) entry which is preliminary data.</text>
</comment>
<dbReference type="Gene3D" id="3.40.1000.10">
    <property type="entry name" value="Mog1/PsbP, alpha/beta/alpha sandwich"/>
    <property type="match status" value="1"/>
</dbReference>
<evidence type="ECO:0000313" key="1">
    <source>
        <dbReference type="EMBL" id="ORU99820.1"/>
    </source>
</evidence>
<dbReference type="Pfam" id="PF13676">
    <property type="entry name" value="TIR_2"/>
    <property type="match status" value="1"/>
</dbReference>
<dbReference type="Proteomes" id="UP000193484">
    <property type="component" value="Unassembled WGS sequence"/>
</dbReference>
<accession>A0A1X1R580</accession>
<dbReference type="PANTHER" id="PTHR47508:SF1">
    <property type="entry name" value="NON-SPECIFIC SERINE_THREONINE PROTEIN KINASE"/>
    <property type="match status" value="1"/>
</dbReference>
<dbReference type="SUPFAM" id="SSF52200">
    <property type="entry name" value="Toll/Interleukin receptor TIR domain"/>
    <property type="match status" value="1"/>
</dbReference>
<evidence type="ECO:0000313" key="2">
    <source>
        <dbReference type="Proteomes" id="UP000193484"/>
    </source>
</evidence>
<organism evidence="1 2">
    <name type="scientific">Mycolicibacterium fallax</name>
    <name type="common">Mycobacterium fallax</name>
    <dbReference type="NCBI Taxonomy" id="1793"/>
    <lineage>
        <taxon>Bacteria</taxon>
        <taxon>Bacillati</taxon>
        <taxon>Actinomycetota</taxon>
        <taxon>Actinomycetes</taxon>
        <taxon>Mycobacteriales</taxon>
        <taxon>Mycobacteriaceae</taxon>
        <taxon>Mycolicibacterium</taxon>
    </lineage>
</organism>
<dbReference type="EMBL" id="LQOJ01000051">
    <property type="protein sequence ID" value="ORU99820.1"/>
    <property type="molecule type" value="Genomic_DNA"/>
</dbReference>
<gene>
    <name evidence="1" type="ORF">AWC04_16535</name>
</gene>
<protein>
    <submittedName>
        <fullName evidence="1">Uncharacterized protein</fullName>
    </submittedName>
</protein>
<dbReference type="SMART" id="SM00255">
    <property type="entry name" value="TIR"/>
    <property type="match status" value="1"/>
</dbReference>
<proteinExistence type="predicted"/>
<name>A0A1X1R580_MYCFA</name>
<dbReference type="Gene3D" id="3.40.50.10140">
    <property type="entry name" value="Toll/interleukin-1 receptor homology (TIR) domain"/>
    <property type="match status" value="1"/>
</dbReference>
<dbReference type="AlphaFoldDB" id="A0A1X1R580"/>
<dbReference type="InterPro" id="IPR000157">
    <property type="entry name" value="TIR_dom"/>
</dbReference>
<dbReference type="PROSITE" id="PS50104">
    <property type="entry name" value="TIR"/>
    <property type="match status" value="1"/>
</dbReference>
<keyword evidence="2" id="KW-1185">Reference proteome</keyword>